<dbReference type="InterPro" id="IPR008579">
    <property type="entry name" value="UGlyAH_Cupin_dom"/>
</dbReference>
<dbReference type="Gene3D" id="2.60.120.10">
    <property type="entry name" value="Jelly Rolls"/>
    <property type="match status" value="1"/>
</dbReference>
<dbReference type="EMBL" id="CP002568">
    <property type="protein sequence ID" value="ADZ68866.1"/>
    <property type="molecule type" value="Genomic_DNA"/>
</dbReference>
<feature type="domain" description="(S)-ureidoglycine aminohydrolase cupin" evidence="1">
    <location>
        <begin position="77"/>
        <end position="139"/>
    </location>
</feature>
<dbReference type="RefSeq" id="WP_013651190.1">
    <property type="nucleotide sequence ID" value="NC_015259.1"/>
</dbReference>
<dbReference type="eggNOG" id="COG3450">
    <property type="taxonomic scope" value="Bacteria"/>
</dbReference>
<dbReference type="PANTHER" id="PTHR40943:SF1">
    <property type="entry name" value="CYTOPLASMIC PROTEIN"/>
    <property type="match status" value="1"/>
</dbReference>
<keyword evidence="3" id="KW-1185">Reference proteome</keyword>
<dbReference type="InterPro" id="IPR011051">
    <property type="entry name" value="RmlC_Cupin_sf"/>
</dbReference>
<proteinExistence type="predicted"/>
<evidence type="ECO:0000259" key="1">
    <source>
        <dbReference type="Pfam" id="PF05899"/>
    </source>
</evidence>
<dbReference type="Pfam" id="PF05899">
    <property type="entry name" value="Cupin_3"/>
    <property type="match status" value="1"/>
</dbReference>
<name>F2J2Z6_POLGS</name>
<dbReference type="AlphaFoldDB" id="F2J2Z6"/>
<evidence type="ECO:0000313" key="3">
    <source>
        <dbReference type="Proteomes" id="UP000008130"/>
    </source>
</evidence>
<dbReference type="SUPFAM" id="SSF51182">
    <property type="entry name" value="RmlC-like cupins"/>
    <property type="match status" value="1"/>
</dbReference>
<dbReference type="PANTHER" id="PTHR40943">
    <property type="entry name" value="CYTOPLASMIC PROTEIN-RELATED"/>
    <property type="match status" value="1"/>
</dbReference>
<sequence length="165" mass="18151">MAIVSRNLAGLFVGLGFTPVAEDVDASAQASRFPFTELDKAKLKPAPIRPEWILEGEPQARAASLSVGTNGWAGTDHWDCTAGRFRWHFGWDETVLFLEGCVVITGDDGTVYQGKPGVSILFPAGTRATWHVPTYVRKIAFNRRPMPKLVSLALKVQSRLDRLRG</sequence>
<reference evidence="2 3" key="1">
    <citation type="journal article" date="2011" name="J. Bacteriol.">
        <title>Complete genome sequence of Polymorphum gilvum SL003B-26A1T, a crude oil-degrading bacterium from oil-polluted saline soil.</title>
        <authorList>
            <person name="Li S.G."/>
            <person name="Tang Y.Q."/>
            <person name="Nie Y."/>
            <person name="Cai M."/>
            <person name="Wu X.L."/>
        </authorList>
    </citation>
    <scope>NUCLEOTIDE SEQUENCE [LARGE SCALE GENOMIC DNA]</scope>
    <source>
        <strain evidence="3">LMG 25793 / CGMCC 1.9160 / SL003B-26A1</strain>
    </source>
</reference>
<accession>F2J2Z6</accession>
<dbReference type="CDD" id="cd02227">
    <property type="entry name" value="cupin_TM1112-like"/>
    <property type="match status" value="1"/>
</dbReference>
<dbReference type="HOGENOM" id="CLU_113284_0_0_5"/>
<dbReference type="Proteomes" id="UP000008130">
    <property type="component" value="Chromosome"/>
</dbReference>
<dbReference type="InterPro" id="IPR014710">
    <property type="entry name" value="RmlC-like_jellyroll"/>
</dbReference>
<gene>
    <name evidence="2" type="ordered locus">SL003B_0431</name>
</gene>
<evidence type="ECO:0000313" key="2">
    <source>
        <dbReference type="EMBL" id="ADZ68866.1"/>
    </source>
</evidence>
<dbReference type="STRING" id="991905.SL003B_0431"/>
<protein>
    <submittedName>
        <fullName evidence="2">Hypothetical conserved protein</fullName>
    </submittedName>
</protein>
<organism evidence="2 3">
    <name type="scientific">Polymorphum gilvum (strain LMG 25793 / CGMCC 1.9160 / SL003B-26A1)</name>
    <dbReference type="NCBI Taxonomy" id="991905"/>
    <lineage>
        <taxon>Bacteria</taxon>
        <taxon>Pseudomonadati</taxon>
        <taxon>Pseudomonadota</taxon>
        <taxon>Alphaproteobacteria</taxon>
        <taxon>Rhodobacterales</taxon>
        <taxon>Paracoccaceae</taxon>
        <taxon>Polymorphum</taxon>
    </lineage>
</organism>
<dbReference type="PATRIC" id="fig|991905.3.peg.440"/>
<dbReference type="KEGG" id="pgv:SL003B_0431"/>